<dbReference type="PANTHER" id="PTHR45719">
    <property type="entry name" value="GLYCOSYLTRANSFERASE"/>
    <property type="match status" value="1"/>
</dbReference>
<dbReference type="AlphaFoldDB" id="A0ABD1FWF9"/>
<protein>
    <submittedName>
        <fullName evidence="6">Beta-glucuronosyltransferase GlcAT14A-like</fullName>
    </submittedName>
</protein>
<dbReference type="InterPro" id="IPR044610">
    <property type="entry name" value="GLCAT14A/B/C"/>
</dbReference>
<reference evidence="6 7" key="1">
    <citation type="submission" date="2024-06" db="EMBL/GenBank/DDBJ databases">
        <title>A chromosome level genome sequence of Diviner's sage (Salvia divinorum).</title>
        <authorList>
            <person name="Ford S.A."/>
            <person name="Ro D.-K."/>
            <person name="Ness R.W."/>
            <person name="Phillips M.A."/>
        </authorList>
    </citation>
    <scope>NUCLEOTIDE SEQUENCE [LARGE SCALE GENOMIC DNA]</scope>
    <source>
        <strain evidence="6">SAF-2024a</strain>
        <tissue evidence="6">Leaf</tissue>
    </source>
</reference>
<proteinExistence type="predicted"/>
<dbReference type="GO" id="GO:0016020">
    <property type="term" value="C:membrane"/>
    <property type="evidence" value="ECO:0007669"/>
    <property type="project" value="UniProtKB-SubCell"/>
</dbReference>
<keyword evidence="7" id="KW-1185">Reference proteome</keyword>
<evidence type="ECO:0000256" key="2">
    <source>
        <dbReference type="ARBA" id="ARBA00022676"/>
    </source>
</evidence>
<evidence type="ECO:0000313" key="6">
    <source>
        <dbReference type="EMBL" id="KAL1536170.1"/>
    </source>
</evidence>
<evidence type="ECO:0000256" key="1">
    <source>
        <dbReference type="ARBA" id="ARBA00004606"/>
    </source>
</evidence>
<keyword evidence="5" id="KW-0325">Glycoprotein</keyword>
<dbReference type="Proteomes" id="UP001567538">
    <property type="component" value="Unassembled WGS sequence"/>
</dbReference>
<keyword evidence="2" id="KW-0328">Glycosyltransferase</keyword>
<accession>A0ABD1FWF9</accession>
<gene>
    <name evidence="6" type="ORF">AAHA92_28861</name>
</gene>
<dbReference type="EMBL" id="JBEAFC010000011">
    <property type="protein sequence ID" value="KAL1536170.1"/>
    <property type="molecule type" value="Genomic_DNA"/>
</dbReference>
<evidence type="ECO:0000256" key="5">
    <source>
        <dbReference type="ARBA" id="ARBA00023180"/>
    </source>
</evidence>
<dbReference type="InterPro" id="IPR003406">
    <property type="entry name" value="Glyco_trans_14"/>
</dbReference>
<dbReference type="Pfam" id="PF02485">
    <property type="entry name" value="Branch"/>
    <property type="match status" value="1"/>
</dbReference>
<evidence type="ECO:0000256" key="3">
    <source>
        <dbReference type="ARBA" id="ARBA00022679"/>
    </source>
</evidence>
<evidence type="ECO:0000313" key="7">
    <source>
        <dbReference type="Proteomes" id="UP001567538"/>
    </source>
</evidence>
<dbReference type="GO" id="GO:0016757">
    <property type="term" value="F:glycosyltransferase activity"/>
    <property type="evidence" value="ECO:0007669"/>
    <property type="project" value="UniProtKB-KW"/>
</dbReference>
<organism evidence="6 7">
    <name type="scientific">Salvia divinorum</name>
    <name type="common">Maria pastora</name>
    <name type="synonym">Diviner's sage</name>
    <dbReference type="NCBI Taxonomy" id="28513"/>
    <lineage>
        <taxon>Eukaryota</taxon>
        <taxon>Viridiplantae</taxon>
        <taxon>Streptophyta</taxon>
        <taxon>Embryophyta</taxon>
        <taxon>Tracheophyta</taxon>
        <taxon>Spermatophyta</taxon>
        <taxon>Magnoliopsida</taxon>
        <taxon>eudicotyledons</taxon>
        <taxon>Gunneridae</taxon>
        <taxon>Pentapetalae</taxon>
        <taxon>asterids</taxon>
        <taxon>lamiids</taxon>
        <taxon>Lamiales</taxon>
        <taxon>Lamiaceae</taxon>
        <taxon>Nepetoideae</taxon>
        <taxon>Mentheae</taxon>
        <taxon>Salviinae</taxon>
        <taxon>Salvia</taxon>
        <taxon>Salvia subgen. Calosphace</taxon>
    </lineage>
</organism>
<name>A0ABD1FWF9_SALDI</name>
<sequence length="378" mass="42759">MHQPPAPIPSLTAPSLFPNHHRLLLHDNQTAPPPPALAYFISGSTTDSDRLLRLLHSVYHPRNQYLLHLDRSASQTDRDALALIVQSLPLFRATRNVHVIGKADYAFSNGQSALSSTLHGASLLLRLSPNWDWFINLSASDYPLLPQDNLLHILSYMPRNLNFVNHTSYMGWRELRKLKPIIVDPGLYLTDNSEMFFATQKRPLPDAYRLFTGSSMALLSRKLVEFCILGTDNLPRTLLMYLSNTPESTSVYFPTLLCNSRRFERTTINHSLRYTSLDSRQRVRLLNSSNFHELVQSGAAFASAFPQNDPVLDRIDRELLQRKPNKPVPGGWCLGDSADHKCSVWGDADILKPGPGARRLETRLVRLLSNELTQCLDE</sequence>
<keyword evidence="3" id="KW-0808">Transferase</keyword>
<comment type="subcellular location">
    <subcellularLocation>
        <location evidence="1">Membrane</location>
        <topology evidence="1">Single-pass type II membrane protein</topology>
    </subcellularLocation>
</comment>
<keyword evidence="4" id="KW-0472">Membrane</keyword>
<comment type="caution">
    <text evidence="6">The sequence shown here is derived from an EMBL/GenBank/DDBJ whole genome shotgun (WGS) entry which is preliminary data.</text>
</comment>
<dbReference type="PANTHER" id="PTHR45719:SF10">
    <property type="entry name" value="CORE-2_I-BRANCHING BETA-1,6-N-ACETYLGLUCOSAMINYLTRANSFERASE FAMILY PROTEIN"/>
    <property type="match status" value="1"/>
</dbReference>
<evidence type="ECO:0000256" key="4">
    <source>
        <dbReference type="ARBA" id="ARBA00023136"/>
    </source>
</evidence>